<dbReference type="Gene3D" id="1.20.120.450">
    <property type="entry name" value="dinb family like domain"/>
    <property type="match status" value="1"/>
</dbReference>
<dbReference type="Pfam" id="PF12867">
    <property type="entry name" value="DinB_2"/>
    <property type="match status" value="1"/>
</dbReference>
<accession>A0ABT8ES46</accession>
<dbReference type="RefSeq" id="WP_300959857.1">
    <property type="nucleotide sequence ID" value="NZ_JAUHJR010000002.1"/>
</dbReference>
<dbReference type="InterPro" id="IPR034660">
    <property type="entry name" value="DinB/YfiT-like"/>
</dbReference>
<keyword evidence="3" id="KW-1185">Reference proteome</keyword>
<protein>
    <submittedName>
        <fullName evidence="2">DinB family protein</fullName>
    </submittedName>
</protein>
<organism evidence="2 3">
    <name type="scientific">Nocardioides abyssi</name>
    <dbReference type="NCBI Taxonomy" id="3058370"/>
    <lineage>
        <taxon>Bacteria</taxon>
        <taxon>Bacillati</taxon>
        <taxon>Actinomycetota</taxon>
        <taxon>Actinomycetes</taxon>
        <taxon>Propionibacteriales</taxon>
        <taxon>Nocardioidaceae</taxon>
        <taxon>Nocardioides</taxon>
    </lineage>
</organism>
<dbReference type="InterPro" id="IPR024775">
    <property type="entry name" value="DinB-like"/>
</dbReference>
<comment type="caution">
    <text evidence="2">The sequence shown here is derived from an EMBL/GenBank/DDBJ whole genome shotgun (WGS) entry which is preliminary data.</text>
</comment>
<sequence length="187" mass="21741">MSSHRAGDWVVATQGQPPDRQRIHAELERARADLHHLVSQATAVDLRRRTNGTRWTNGQMLWHMAFGYLLVRRLLPLVRLFGRLPEPFSRAFAAALNAGTRPFHYFNYVGSVGGALVFHGSRLTRQLDHTIDRLHRRLDAESDDALRLRMHFPVGWDPFFGDAMTLEQVYRYPTRHYDFHRAQLTLE</sequence>
<proteinExistence type="predicted"/>
<dbReference type="SUPFAM" id="SSF109854">
    <property type="entry name" value="DinB/YfiT-like putative metalloenzymes"/>
    <property type="match status" value="1"/>
</dbReference>
<dbReference type="EMBL" id="JAUHJR010000002">
    <property type="protein sequence ID" value="MDN4160972.1"/>
    <property type="molecule type" value="Genomic_DNA"/>
</dbReference>
<name>A0ABT8ES46_9ACTN</name>
<reference evidence="2" key="1">
    <citation type="submission" date="2023-06" db="EMBL/GenBank/DDBJ databases">
        <title>Draft genome sequence of Nocardioides sp. SOB72.</title>
        <authorList>
            <person name="Zhang G."/>
        </authorList>
    </citation>
    <scope>NUCLEOTIDE SEQUENCE</scope>
    <source>
        <strain evidence="2">SOB72</strain>
    </source>
</reference>
<dbReference type="Proteomes" id="UP001168537">
    <property type="component" value="Unassembled WGS sequence"/>
</dbReference>
<evidence type="ECO:0000313" key="3">
    <source>
        <dbReference type="Proteomes" id="UP001168537"/>
    </source>
</evidence>
<feature type="domain" description="DinB-like" evidence="1">
    <location>
        <begin position="26"/>
        <end position="184"/>
    </location>
</feature>
<gene>
    <name evidence="2" type="ORF">QWY29_06355</name>
</gene>
<evidence type="ECO:0000313" key="2">
    <source>
        <dbReference type="EMBL" id="MDN4160972.1"/>
    </source>
</evidence>
<evidence type="ECO:0000259" key="1">
    <source>
        <dbReference type="Pfam" id="PF12867"/>
    </source>
</evidence>